<dbReference type="GO" id="GO:0016787">
    <property type="term" value="F:hydrolase activity"/>
    <property type="evidence" value="ECO:0007669"/>
    <property type="project" value="UniProtKB-ARBA"/>
</dbReference>
<protein>
    <submittedName>
        <fullName evidence="1">Alkaline phosphatase family protein</fullName>
    </submittedName>
</protein>
<dbReference type="InterPro" id="IPR002591">
    <property type="entry name" value="Phosphodiest/P_Trfase"/>
</dbReference>
<accession>A0A563E3F7</accession>
<dbReference type="Gene3D" id="3.40.720.10">
    <property type="entry name" value="Alkaline Phosphatase, subunit A"/>
    <property type="match status" value="1"/>
</dbReference>
<dbReference type="Pfam" id="PF01663">
    <property type="entry name" value="Phosphodiest"/>
    <property type="match status" value="1"/>
</dbReference>
<dbReference type="SUPFAM" id="SSF53649">
    <property type="entry name" value="Alkaline phosphatase-like"/>
    <property type="match status" value="1"/>
</dbReference>
<dbReference type="PANTHER" id="PTHR10151:SF120">
    <property type="entry name" value="BIS(5'-ADENOSYL)-TRIPHOSPHATASE"/>
    <property type="match status" value="1"/>
</dbReference>
<dbReference type="InterPro" id="IPR017850">
    <property type="entry name" value="Alkaline_phosphatase_core_sf"/>
</dbReference>
<evidence type="ECO:0000313" key="1">
    <source>
        <dbReference type="EMBL" id="TWP36945.1"/>
    </source>
</evidence>
<dbReference type="PANTHER" id="PTHR10151">
    <property type="entry name" value="ECTONUCLEOTIDE PYROPHOSPHATASE/PHOSPHODIESTERASE"/>
    <property type="match status" value="1"/>
</dbReference>
<sequence length="387" mass="41271">MPGPSDGPAFPAYDERGLAGVLPRVAASLGVALDGYVGDLPPARRAVVVLVDGLGLELLRARSGHAPFLRRLLRRQQEAPDPIAERLTAGFPATTATSMGSFGTGLPPGSHGLVGYQVRVPGTDRLLNELSWQDGPVPEQWQPEATWFQRADRAGVAVTMIAPGKFDGSGLTRAALRGARFKGAEPLGERVDLALAALRADPRALAYLYWGDVDRIGHRYGCGSWQWGDAVEEVDRELQRLADGLPAGTSLTITADHGMVDVAADARVDLAHDPELAEGVLLAGGEMRALQLYCRAGAAADVLTTWRHRFGSQAWVLSRDEAVQAGLFGPVHERVLPRLGDVVVAMRAPIGVYDSRVMARSVTTLIGQHGSLTDAEQSVPMLHVPVS</sequence>
<dbReference type="RefSeq" id="WP_146316188.1">
    <property type="nucleotide sequence ID" value="NZ_VCQV01000008.1"/>
</dbReference>
<dbReference type="AlphaFoldDB" id="A0A563E3F7"/>
<dbReference type="OrthoDB" id="9779267at2"/>
<reference evidence="1 2" key="1">
    <citation type="submission" date="2019-05" db="EMBL/GenBank/DDBJ databases">
        <authorList>
            <person name="Lee S.D."/>
        </authorList>
    </citation>
    <scope>NUCLEOTIDE SEQUENCE [LARGE SCALE GENOMIC DNA]</scope>
    <source>
        <strain evidence="1 2">C5-26</strain>
    </source>
</reference>
<dbReference type="Proteomes" id="UP000320244">
    <property type="component" value="Unassembled WGS sequence"/>
</dbReference>
<reference evidence="1 2" key="2">
    <citation type="submission" date="2019-08" db="EMBL/GenBank/DDBJ databases">
        <title>Jejuicoccus antrihumi gen. nov., sp. nov., a new member of the family Dermacoccaceae isolated from a cave.</title>
        <authorList>
            <person name="Schumann P."/>
            <person name="Kim I.S."/>
        </authorList>
    </citation>
    <scope>NUCLEOTIDE SEQUENCE [LARGE SCALE GENOMIC DNA]</scope>
    <source>
        <strain evidence="1 2">C5-26</strain>
    </source>
</reference>
<dbReference type="EMBL" id="VCQV01000008">
    <property type="protein sequence ID" value="TWP36945.1"/>
    <property type="molecule type" value="Genomic_DNA"/>
</dbReference>
<proteinExistence type="predicted"/>
<comment type="caution">
    <text evidence="1">The sequence shown here is derived from an EMBL/GenBank/DDBJ whole genome shotgun (WGS) entry which is preliminary data.</text>
</comment>
<gene>
    <name evidence="1" type="ORF">FGL98_07745</name>
</gene>
<keyword evidence="2" id="KW-1185">Reference proteome</keyword>
<evidence type="ECO:0000313" key="2">
    <source>
        <dbReference type="Proteomes" id="UP000320244"/>
    </source>
</evidence>
<organism evidence="1 2">
    <name type="scientific">Leekyejoonella antrihumi</name>
    <dbReference type="NCBI Taxonomy" id="1660198"/>
    <lineage>
        <taxon>Bacteria</taxon>
        <taxon>Bacillati</taxon>
        <taxon>Actinomycetota</taxon>
        <taxon>Actinomycetes</taxon>
        <taxon>Micrococcales</taxon>
        <taxon>Dermacoccaceae</taxon>
        <taxon>Leekyejoonella</taxon>
    </lineage>
</organism>
<name>A0A563E3F7_9MICO</name>